<dbReference type="AlphaFoldDB" id="A0A1R3L3L0"/>
<evidence type="ECO:0000313" key="1">
    <source>
        <dbReference type="EMBL" id="OMP13934.1"/>
    </source>
</evidence>
<dbReference type="EMBL" id="AWUE01002755">
    <property type="protein sequence ID" value="OMP13934.1"/>
    <property type="molecule type" value="Genomic_DNA"/>
</dbReference>
<comment type="caution">
    <text evidence="1">The sequence shown here is derived from an EMBL/GenBank/DDBJ whole genome shotgun (WGS) entry which is preliminary data.</text>
</comment>
<proteinExistence type="predicted"/>
<name>A0A1R3L3L0_9ROSI</name>
<sequence length="401" mass="43012">AMWRTVYHWGTAGAASRPFRHTGPLLQGNAIACRSGLVSRKGRKAAPAISAFTRGPAQLAINPHRHFTGQGHPPHHPRLGAVVIHRIMLRGAVIPDRHIPRLPAPAHGVLQLRHMPLQHREQVLRVRQRIAFDALDEVPQLQCTFTTDRVYPHHRVLGLVDGRGEHLAITFKLGRVDIGLDARVVIFVAVHRPQLVGQLAQRLGQFLVGRRRVGPDGIASGSRRHHAAQDRGLGVGIDEGYVGVPGVGPLAFGTVQLQQVAGAVHHWHGGVGDRLAEQLGKAFLAKVVEVGLATEEDHLVLHQGSLDGIDSGGIEVGGQLQPTDFGADAAGNRVNVEFEVVWHGGQCGIAHGRGPCGHGRVWVQRAACTACWCCSAASRKRGSIHSENLEATADQALAGGQ</sequence>
<organism evidence="1 2">
    <name type="scientific">Corchorus olitorius</name>
    <dbReference type="NCBI Taxonomy" id="93759"/>
    <lineage>
        <taxon>Eukaryota</taxon>
        <taxon>Viridiplantae</taxon>
        <taxon>Streptophyta</taxon>
        <taxon>Embryophyta</taxon>
        <taxon>Tracheophyta</taxon>
        <taxon>Spermatophyta</taxon>
        <taxon>Magnoliopsida</taxon>
        <taxon>eudicotyledons</taxon>
        <taxon>Gunneridae</taxon>
        <taxon>Pentapetalae</taxon>
        <taxon>rosids</taxon>
        <taxon>malvids</taxon>
        <taxon>Malvales</taxon>
        <taxon>Malvaceae</taxon>
        <taxon>Grewioideae</taxon>
        <taxon>Apeibeae</taxon>
        <taxon>Corchorus</taxon>
    </lineage>
</organism>
<accession>A0A1R3L3L0</accession>
<evidence type="ECO:0000313" key="2">
    <source>
        <dbReference type="Proteomes" id="UP000187203"/>
    </source>
</evidence>
<gene>
    <name evidence="1" type="ORF">COLO4_00594</name>
</gene>
<protein>
    <submittedName>
        <fullName evidence="1">Uncharacterized protein</fullName>
    </submittedName>
</protein>
<feature type="non-terminal residue" evidence="1">
    <location>
        <position position="401"/>
    </location>
</feature>
<dbReference type="OrthoDB" id="10662227at2759"/>
<feature type="non-terminal residue" evidence="1">
    <location>
        <position position="1"/>
    </location>
</feature>
<reference evidence="2" key="1">
    <citation type="submission" date="2013-09" db="EMBL/GenBank/DDBJ databases">
        <title>Corchorus olitorius genome sequencing.</title>
        <authorList>
            <person name="Alam M."/>
            <person name="Haque M.S."/>
            <person name="Islam M.S."/>
            <person name="Emdad E.M."/>
            <person name="Islam M.M."/>
            <person name="Ahmed B."/>
            <person name="Halim A."/>
            <person name="Hossen Q.M.M."/>
            <person name="Hossain M.Z."/>
            <person name="Ahmed R."/>
            <person name="Khan M.M."/>
            <person name="Islam R."/>
            <person name="Rashid M.M."/>
            <person name="Khan S.A."/>
            <person name="Rahman M.S."/>
            <person name="Alam M."/>
            <person name="Yahiya A.S."/>
            <person name="Khan M.S."/>
            <person name="Azam M.S."/>
            <person name="Haque T."/>
            <person name="Lashkar M.Z.H."/>
            <person name="Akhand A.I."/>
            <person name="Morshed G."/>
            <person name="Roy S."/>
            <person name="Uddin K.S."/>
            <person name="Rabeya T."/>
            <person name="Hossain A.S."/>
            <person name="Chowdhury A."/>
            <person name="Snigdha A.R."/>
            <person name="Mortoza M.S."/>
            <person name="Matin S.A."/>
            <person name="Hoque S.M.E."/>
            <person name="Islam M.K."/>
            <person name="Roy D.K."/>
            <person name="Haider R."/>
            <person name="Moosa M.M."/>
            <person name="Elias S.M."/>
            <person name="Hasan A.M."/>
            <person name="Jahan S."/>
            <person name="Shafiuddin M."/>
            <person name="Mahmood N."/>
            <person name="Shommy N.S."/>
        </authorList>
    </citation>
    <scope>NUCLEOTIDE SEQUENCE [LARGE SCALE GENOMIC DNA]</scope>
    <source>
        <strain evidence="2">cv. O-4</strain>
    </source>
</reference>
<dbReference type="Proteomes" id="UP000187203">
    <property type="component" value="Unassembled WGS sequence"/>
</dbReference>
<keyword evidence="2" id="KW-1185">Reference proteome</keyword>